<dbReference type="Proteomes" id="UP000030706">
    <property type="component" value="Unassembled WGS sequence"/>
</dbReference>
<dbReference type="GeneID" id="40741602"/>
<protein>
    <submittedName>
        <fullName evidence="1">Uncharacterized protein</fullName>
    </submittedName>
</protein>
<proteinExistence type="predicted"/>
<gene>
    <name evidence="1" type="ORF">M438DRAFT_195211</name>
</gene>
<dbReference type="RefSeq" id="XP_029761594.1">
    <property type="nucleotide sequence ID" value="XM_029899296.1"/>
</dbReference>
<evidence type="ECO:0000313" key="2">
    <source>
        <dbReference type="Proteomes" id="UP000030706"/>
    </source>
</evidence>
<dbReference type="EMBL" id="KL584980">
    <property type="protein sequence ID" value="KEQ85407.1"/>
    <property type="molecule type" value="Genomic_DNA"/>
</dbReference>
<dbReference type="OrthoDB" id="4851849at2759"/>
<organism evidence="1 2">
    <name type="scientific">Aureobasidium pullulans EXF-150</name>
    <dbReference type="NCBI Taxonomy" id="1043002"/>
    <lineage>
        <taxon>Eukaryota</taxon>
        <taxon>Fungi</taxon>
        <taxon>Dikarya</taxon>
        <taxon>Ascomycota</taxon>
        <taxon>Pezizomycotina</taxon>
        <taxon>Dothideomycetes</taxon>
        <taxon>Dothideomycetidae</taxon>
        <taxon>Dothideales</taxon>
        <taxon>Saccotheciaceae</taxon>
        <taxon>Aureobasidium</taxon>
    </lineage>
</organism>
<reference evidence="1 2" key="1">
    <citation type="journal article" date="2014" name="BMC Genomics">
        <title>Genome sequencing of four Aureobasidium pullulans varieties: biotechnological potential, stress tolerance, and description of new species.</title>
        <authorList>
            <person name="Gostin Ar C."/>
            <person name="Ohm R.A."/>
            <person name="Kogej T."/>
            <person name="Sonjak S."/>
            <person name="Turk M."/>
            <person name="Zajc J."/>
            <person name="Zalar P."/>
            <person name="Grube M."/>
            <person name="Sun H."/>
            <person name="Han J."/>
            <person name="Sharma A."/>
            <person name="Chiniquy J."/>
            <person name="Ngan C.Y."/>
            <person name="Lipzen A."/>
            <person name="Barry K."/>
            <person name="Grigoriev I.V."/>
            <person name="Gunde-Cimerman N."/>
        </authorList>
    </citation>
    <scope>NUCLEOTIDE SEQUENCE [LARGE SCALE GENOMIC DNA]</scope>
    <source>
        <strain evidence="1 2">EXF-150</strain>
    </source>
</reference>
<dbReference type="Pfam" id="PF14441">
    <property type="entry name" value="OTT_1508_deam"/>
    <property type="match status" value="1"/>
</dbReference>
<sequence length="708" mass="79989">MEPHLGAITENIAFLAFLKHRGRSKTNPIPLCPCNSSKDIFSLSFKHEVIIGKAFALILVNTNDKSKVGAVCIEERVDQSGITVRSATNTGSQEKRESAFTRIAKLLEHLSASRRDEKQQNELLFEIICVCQNKILGRLRSRHAPQTKKNKRPLLRKLWHVMEILKKYDHRSRHYDNLEIKANTVIDLLKALERHERAWALGHEGSKCIQEMFRGVQALLPQILESRKRLSTMEAESLEPVEHLHLENLIERLEKLDQYRHAAMNLISLRRRYRILRNIKFEGVTMSNCPNEGKSMDLCLTNRGLFTQFYARQEVDHGRPSSFPCTPETYQKIRTAARQKSKVHAEIQLLYFYESMGSDLGVTRPRVICSEKHACFLCDTFIRAHAQFYTASTHGTFYSQWRLPRPGEFKVSSTSIMAALNRFNISLEGEIMARLLHGPQLNLSVPESVLVEAETFTPSLQSSVYTNDRAQTFDDLPDRGKLSYASTVNRDEIFATAKLFRNGRSKSATVLNTVSATHLDETLSLKSMQGTVISVPDSSLCAIKELYKEDENATFVSSRRSITDFGRPTFGTSRILAFDNASKDCLIMQYAESDHAIATIVPGQNLTTYLSPGCTVQVHTPYIHLHLEYASIAPRAELRSDLILNLTCAVGTIDGSEDERPPSTWIDLGARGDKLPKTLPENALLQEGGIKLCKHDQFVTLRALVNES</sequence>
<name>A0A074XTW1_AURPU</name>
<dbReference type="HOGENOM" id="CLU_406524_0_0_1"/>
<dbReference type="InterPro" id="IPR027796">
    <property type="entry name" value="OTT_1508_deam-like"/>
</dbReference>
<dbReference type="AlphaFoldDB" id="A0A074XTW1"/>
<keyword evidence="2" id="KW-1185">Reference proteome</keyword>
<evidence type="ECO:0000313" key="1">
    <source>
        <dbReference type="EMBL" id="KEQ85407.1"/>
    </source>
</evidence>
<accession>A0A074XTW1</accession>